<evidence type="ECO:0000313" key="1">
    <source>
        <dbReference type="EMBL" id="BCD97693.1"/>
    </source>
</evidence>
<evidence type="ECO:0000313" key="2">
    <source>
        <dbReference type="Proteomes" id="UP001320119"/>
    </source>
</evidence>
<gene>
    <name evidence="1" type="ORF">MARGE09_P1894</name>
</gene>
<keyword evidence="2" id="KW-1185">Reference proteome</keyword>
<accession>A0AAN1WHH2</accession>
<name>A0AAN1WHH2_9GAMM</name>
<reference evidence="1 2" key="1">
    <citation type="journal article" date="2022" name="IScience">
        <title>An ultrasensitive nanofiber-based assay for enzymatic hydrolysis and deep-sea microbial degradation of cellulose.</title>
        <authorList>
            <person name="Tsudome M."/>
            <person name="Tachioka M."/>
            <person name="Miyazaki M."/>
            <person name="Uchimura K."/>
            <person name="Tsuda M."/>
            <person name="Takaki Y."/>
            <person name="Deguchi S."/>
        </authorList>
    </citation>
    <scope>NUCLEOTIDE SEQUENCE [LARGE SCALE GENOMIC DNA]</scope>
    <source>
        <strain evidence="1 2">GE09</strain>
    </source>
</reference>
<proteinExistence type="predicted"/>
<dbReference type="AlphaFoldDB" id="A0AAN1WHH2"/>
<protein>
    <submittedName>
        <fullName evidence="1">Uncharacterized protein</fullName>
    </submittedName>
</protein>
<dbReference type="KEGG" id="marq:MARGE09_P1894"/>
<organism evidence="1 2">
    <name type="scientific">Marinagarivorans cellulosilyticus</name>
    <dbReference type="NCBI Taxonomy" id="2721545"/>
    <lineage>
        <taxon>Bacteria</taxon>
        <taxon>Pseudomonadati</taxon>
        <taxon>Pseudomonadota</taxon>
        <taxon>Gammaproteobacteria</taxon>
        <taxon>Cellvibrionales</taxon>
        <taxon>Cellvibrionaceae</taxon>
        <taxon>Marinagarivorans</taxon>
    </lineage>
</organism>
<dbReference type="RefSeq" id="WP_236987162.1">
    <property type="nucleotide sequence ID" value="NZ_AP023086.1"/>
</dbReference>
<sequence length="187" mass="20912">MYRLTSDFEHYYDIDIDIYAVEDAIDTQLGEDTFYNAALSNIELTSAWSDVGGTLNDTGLAKGARAPDISIWNGIYLILSAEAFGQLNPILADAGEFMPITLAGSTYQLFNCRRIVNVDENASETETINGEYLGLKSIRFESSAELTNTVCKTKFDNCSSLYCSENFKKKLENLKLYGLQFETLEQQ</sequence>
<dbReference type="EMBL" id="AP023086">
    <property type="protein sequence ID" value="BCD97693.1"/>
    <property type="molecule type" value="Genomic_DNA"/>
</dbReference>
<dbReference type="Proteomes" id="UP001320119">
    <property type="component" value="Chromosome"/>
</dbReference>